<dbReference type="EMBL" id="BAAAZG010000004">
    <property type="protein sequence ID" value="GAA4062575.1"/>
    <property type="molecule type" value="Genomic_DNA"/>
</dbReference>
<sequence>MPEGDVVWQTARRLHEALAGRPLTRSDFRVPRLATADLRGRTVLEAVARGKHLLVRVDGGVTVHTHLMMEGVWRVRRAAGPPPRDHRIRLVLGNAEWLALGYSLGVVELLRTAEEHRAVGHLGPDLLDAAWGPGPAAEAVRRLEERPARPIGEALLDQTRLAGVGNVYKAEVLFLRGVHPWTPVGDVPDLPGLVELAHRLLDANKARYGHITTGDRRPGREHWVYGRAGRPCRRCGTRVERADQGPDAAERVTFWCPRCQPAPAGGTP</sequence>
<dbReference type="RefSeq" id="WP_344942713.1">
    <property type="nucleotide sequence ID" value="NZ_BAAAZG010000004.1"/>
</dbReference>
<dbReference type="Gene3D" id="1.10.8.50">
    <property type="match status" value="1"/>
</dbReference>
<comment type="cofactor">
    <cofactor evidence="1">
        <name>Zn(2+)</name>
        <dbReference type="ChEBI" id="CHEBI:29105"/>
    </cofactor>
</comment>
<dbReference type="CDD" id="cd08971">
    <property type="entry name" value="AcNei2_N"/>
    <property type="match status" value="1"/>
</dbReference>
<dbReference type="SUPFAM" id="SSF81624">
    <property type="entry name" value="N-terminal domain of MutM-like DNA repair proteins"/>
    <property type="match status" value="1"/>
</dbReference>
<dbReference type="InterPro" id="IPR000214">
    <property type="entry name" value="Znf_DNA_glyclase/AP_lyase"/>
</dbReference>
<evidence type="ECO:0000256" key="6">
    <source>
        <dbReference type="ARBA" id="ARBA00022771"/>
    </source>
</evidence>
<dbReference type="EC" id="4.2.99.18" evidence="3"/>
<dbReference type="InterPro" id="IPR015887">
    <property type="entry name" value="DNA_glyclase_Znf_dom_DNA_BS"/>
</dbReference>
<dbReference type="InterPro" id="IPR010979">
    <property type="entry name" value="Ribosomal_uS13-like_H2TH"/>
</dbReference>
<dbReference type="InterPro" id="IPR044090">
    <property type="entry name" value="Nei2_N"/>
</dbReference>
<comment type="caution">
    <text evidence="18">The sequence shown here is derived from an EMBL/GenBank/DDBJ whole genome shotgun (WGS) entry which is preliminary data.</text>
</comment>
<dbReference type="Pfam" id="PF01149">
    <property type="entry name" value="Fapy_DNA_glyco"/>
    <property type="match status" value="1"/>
</dbReference>
<dbReference type="Proteomes" id="UP001500683">
    <property type="component" value="Unassembled WGS sequence"/>
</dbReference>
<organism evidence="18 19">
    <name type="scientific">Actinomadura miaoliensis</name>
    <dbReference type="NCBI Taxonomy" id="430685"/>
    <lineage>
        <taxon>Bacteria</taxon>
        <taxon>Bacillati</taxon>
        <taxon>Actinomycetota</taxon>
        <taxon>Actinomycetes</taxon>
        <taxon>Streptosporangiales</taxon>
        <taxon>Thermomonosporaceae</taxon>
        <taxon>Actinomadura</taxon>
    </lineage>
</organism>
<reference evidence="19" key="1">
    <citation type="journal article" date="2019" name="Int. J. Syst. Evol. Microbiol.">
        <title>The Global Catalogue of Microorganisms (GCM) 10K type strain sequencing project: providing services to taxonomists for standard genome sequencing and annotation.</title>
        <authorList>
            <consortium name="The Broad Institute Genomics Platform"/>
            <consortium name="The Broad Institute Genome Sequencing Center for Infectious Disease"/>
            <person name="Wu L."/>
            <person name="Ma J."/>
        </authorList>
    </citation>
    <scope>NUCLEOTIDE SEQUENCE [LARGE SCALE GENOMIC DNA]</scope>
    <source>
        <strain evidence="19">JCM 16702</strain>
    </source>
</reference>
<dbReference type="InterPro" id="IPR010663">
    <property type="entry name" value="Znf_FPG/IleRS"/>
</dbReference>
<dbReference type="Pfam" id="PF06827">
    <property type="entry name" value="zf-FPG_IleRS"/>
    <property type="match status" value="1"/>
</dbReference>
<comment type="catalytic activity">
    <reaction evidence="14">
        <text>2'-deoxyribonucleotide-(2'-deoxyribose 5'-phosphate)-2'-deoxyribonucleotide-DNA = a 3'-end 2'-deoxyribonucleotide-(2,3-dehydro-2,3-deoxyribose 5'-phosphate)-DNA + a 5'-end 5'-phospho-2'-deoxyribonucleoside-DNA + H(+)</text>
        <dbReference type="Rhea" id="RHEA:66592"/>
        <dbReference type="Rhea" id="RHEA-COMP:13180"/>
        <dbReference type="Rhea" id="RHEA-COMP:16897"/>
        <dbReference type="Rhea" id="RHEA-COMP:17067"/>
        <dbReference type="ChEBI" id="CHEBI:15378"/>
        <dbReference type="ChEBI" id="CHEBI:136412"/>
        <dbReference type="ChEBI" id="CHEBI:157695"/>
        <dbReference type="ChEBI" id="CHEBI:167181"/>
        <dbReference type="EC" id="4.2.99.18"/>
    </reaction>
</comment>
<evidence type="ECO:0000259" key="16">
    <source>
        <dbReference type="PROSITE" id="PS51066"/>
    </source>
</evidence>
<evidence type="ECO:0000256" key="7">
    <source>
        <dbReference type="ARBA" id="ARBA00022801"/>
    </source>
</evidence>
<evidence type="ECO:0000256" key="5">
    <source>
        <dbReference type="ARBA" id="ARBA00022763"/>
    </source>
</evidence>
<dbReference type="Gene3D" id="3.20.190.10">
    <property type="entry name" value="MutM-like, N-terminal"/>
    <property type="match status" value="1"/>
</dbReference>
<gene>
    <name evidence="18" type="ORF">GCM10022214_14840</name>
</gene>
<evidence type="ECO:0000259" key="17">
    <source>
        <dbReference type="PROSITE" id="PS51068"/>
    </source>
</evidence>
<dbReference type="PROSITE" id="PS51066">
    <property type="entry name" value="ZF_FPG_2"/>
    <property type="match status" value="1"/>
</dbReference>
<dbReference type="InterPro" id="IPR015886">
    <property type="entry name" value="H2TH_FPG"/>
</dbReference>
<evidence type="ECO:0000256" key="1">
    <source>
        <dbReference type="ARBA" id="ARBA00001947"/>
    </source>
</evidence>
<dbReference type="SMART" id="SM00898">
    <property type="entry name" value="Fapy_DNA_glyco"/>
    <property type="match status" value="1"/>
</dbReference>
<dbReference type="InterPro" id="IPR012319">
    <property type="entry name" value="FPG_cat"/>
</dbReference>
<evidence type="ECO:0000313" key="19">
    <source>
        <dbReference type="Proteomes" id="UP001500683"/>
    </source>
</evidence>
<keyword evidence="7" id="KW-0378">Hydrolase</keyword>
<dbReference type="PROSITE" id="PS51068">
    <property type="entry name" value="FPG_CAT"/>
    <property type="match status" value="1"/>
</dbReference>
<dbReference type="PANTHER" id="PTHR42697:SF1">
    <property type="entry name" value="ENDONUCLEASE 8"/>
    <property type="match status" value="1"/>
</dbReference>
<feature type="domain" description="Formamidopyrimidine-DNA glycosylase catalytic" evidence="17">
    <location>
        <begin position="2"/>
        <end position="99"/>
    </location>
</feature>
<accession>A0ABP7VA53</accession>
<keyword evidence="13" id="KW-0326">Glycosidase</keyword>
<dbReference type="SUPFAM" id="SSF46946">
    <property type="entry name" value="S13-like H2TH domain"/>
    <property type="match status" value="1"/>
</dbReference>
<keyword evidence="4" id="KW-0479">Metal-binding</keyword>
<evidence type="ECO:0000313" key="18">
    <source>
        <dbReference type="EMBL" id="GAA4062575.1"/>
    </source>
</evidence>
<evidence type="ECO:0000256" key="14">
    <source>
        <dbReference type="ARBA" id="ARBA00044632"/>
    </source>
</evidence>
<dbReference type="PANTHER" id="PTHR42697">
    <property type="entry name" value="ENDONUCLEASE 8"/>
    <property type="match status" value="1"/>
</dbReference>
<dbReference type="PROSITE" id="PS01242">
    <property type="entry name" value="ZF_FPG_1"/>
    <property type="match status" value="1"/>
</dbReference>
<dbReference type="SUPFAM" id="SSF57716">
    <property type="entry name" value="Glucocorticoid receptor-like (DNA-binding domain)"/>
    <property type="match status" value="1"/>
</dbReference>
<keyword evidence="6 15" id="KW-0863">Zinc-finger</keyword>
<evidence type="ECO:0000256" key="9">
    <source>
        <dbReference type="ARBA" id="ARBA00023125"/>
    </source>
</evidence>
<evidence type="ECO:0000256" key="11">
    <source>
        <dbReference type="ARBA" id="ARBA00023239"/>
    </source>
</evidence>
<keyword evidence="11" id="KW-0456">Lyase</keyword>
<evidence type="ECO:0000256" key="12">
    <source>
        <dbReference type="ARBA" id="ARBA00023268"/>
    </source>
</evidence>
<keyword evidence="19" id="KW-1185">Reference proteome</keyword>
<dbReference type="Pfam" id="PF06831">
    <property type="entry name" value="H2TH"/>
    <property type="match status" value="1"/>
</dbReference>
<keyword evidence="5" id="KW-0227">DNA damage</keyword>
<evidence type="ECO:0000256" key="3">
    <source>
        <dbReference type="ARBA" id="ARBA00012720"/>
    </source>
</evidence>
<protein>
    <recommendedName>
        <fullName evidence="3">DNA-(apurinic or apyrimidinic site) lyase</fullName>
        <ecNumber evidence="3">4.2.99.18</ecNumber>
    </recommendedName>
</protein>
<dbReference type="SMART" id="SM01232">
    <property type="entry name" value="H2TH"/>
    <property type="match status" value="1"/>
</dbReference>
<keyword evidence="9" id="KW-0238">DNA-binding</keyword>
<keyword evidence="12" id="KW-0511">Multifunctional enzyme</keyword>
<evidence type="ECO:0000256" key="2">
    <source>
        <dbReference type="ARBA" id="ARBA00009409"/>
    </source>
</evidence>
<dbReference type="InterPro" id="IPR035937">
    <property type="entry name" value="FPG_N"/>
</dbReference>
<comment type="similarity">
    <text evidence="2">Belongs to the FPG family.</text>
</comment>
<keyword evidence="10" id="KW-0234">DNA repair</keyword>
<evidence type="ECO:0000256" key="4">
    <source>
        <dbReference type="ARBA" id="ARBA00022723"/>
    </source>
</evidence>
<evidence type="ECO:0000256" key="13">
    <source>
        <dbReference type="ARBA" id="ARBA00023295"/>
    </source>
</evidence>
<proteinExistence type="inferred from homology"/>
<evidence type="ECO:0000256" key="8">
    <source>
        <dbReference type="ARBA" id="ARBA00022833"/>
    </source>
</evidence>
<evidence type="ECO:0000256" key="10">
    <source>
        <dbReference type="ARBA" id="ARBA00023204"/>
    </source>
</evidence>
<evidence type="ECO:0000256" key="15">
    <source>
        <dbReference type="PROSITE-ProRule" id="PRU00391"/>
    </source>
</evidence>
<name>A0ABP7VA53_9ACTN</name>
<keyword evidence="8" id="KW-0862">Zinc</keyword>
<feature type="domain" description="FPG-type" evidence="16">
    <location>
        <begin position="223"/>
        <end position="261"/>
    </location>
</feature>